<dbReference type="Pfam" id="PF02397">
    <property type="entry name" value="Bac_transf"/>
    <property type="match status" value="1"/>
</dbReference>
<comment type="similarity">
    <text evidence="1">Belongs to the bacterial sugar transferase family.</text>
</comment>
<protein>
    <recommendedName>
        <fullName evidence="3">Bacterial sugar transferase domain-containing protein</fullName>
    </recommendedName>
</protein>
<dbReference type="Proteomes" id="UP001500729">
    <property type="component" value="Unassembled WGS sequence"/>
</dbReference>
<evidence type="ECO:0000259" key="3">
    <source>
        <dbReference type="Pfam" id="PF02397"/>
    </source>
</evidence>
<comment type="caution">
    <text evidence="4">The sequence shown here is derived from an EMBL/GenBank/DDBJ whole genome shotgun (WGS) entry which is preliminary data.</text>
</comment>
<accession>A0ABN1CBP4</accession>
<keyword evidence="5" id="KW-1185">Reference proteome</keyword>
<gene>
    <name evidence="4" type="ORF">GCM10009533_13530</name>
</gene>
<keyword evidence="2" id="KW-0472">Membrane</keyword>
<reference evidence="4 5" key="1">
    <citation type="journal article" date="2019" name="Int. J. Syst. Evol. Microbiol.">
        <title>The Global Catalogue of Microorganisms (GCM) 10K type strain sequencing project: providing services to taxonomists for standard genome sequencing and annotation.</title>
        <authorList>
            <consortium name="The Broad Institute Genomics Platform"/>
            <consortium name="The Broad Institute Genome Sequencing Center for Infectious Disease"/>
            <person name="Wu L."/>
            <person name="Ma J."/>
        </authorList>
    </citation>
    <scope>NUCLEOTIDE SEQUENCE [LARGE SCALE GENOMIC DNA]</scope>
    <source>
        <strain evidence="4 5">JCM 10303</strain>
    </source>
</reference>
<dbReference type="Pfam" id="PF13727">
    <property type="entry name" value="CoA_binding_3"/>
    <property type="match status" value="1"/>
</dbReference>
<feature type="transmembrane region" description="Helical" evidence="2">
    <location>
        <begin position="281"/>
        <end position="302"/>
    </location>
</feature>
<feature type="transmembrane region" description="Helical" evidence="2">
    <location>
        <begin position="115"/>
        <end position="135"/>
    </location>
</feature>
<evidence type="ECO:0000256" key="2">
    <source>
        <dbReference type="SAM" id="Phobius"/>
    </source>
</evidence>
<evidence type="ECO:0000313" key="4">
    <source>
        <dbReference type="EMBL" id="GAA0515809.1"/>
    </source>
</evidence>
<keyword evidence="2" id="KW-0812">Transmembrane</keyword>
<feature type="domain" description="Bacterial sugar transferase" evidence="3">
    <location>
        <begin position="276"/>
        <end position="450"/>
    </location>
</feature>
<keyword evidence="2" id="KW-1133">Transmembrane helix</keyword>
<name>A0ABN1CBP4_SACER</name>
<feature type="transmembrane region" description="Helical" evidence="2">
    <location>
        <begin position="93"/>
        <end position="109"/>
    </location>
</feature>
<organism evidence="4 5">
    <name type="scientific">Saccharopolyspora erythraea</name>
    <name type="common">Streptomyces erythraeus</name>
    <dbReference type="NCBI Taxonomy" id="1836"/>
    <lineage>
        <taxon>Bacteria</taxon>
        <taxon>Bacillati</taxon>
        <taxon>Actinomycetota</taxon>
        <taxon>Actinomycetes</taxon>
        <taxon>Pseudonocardiales</taxon>
        <taxon>Pseudonocardiaceae</taxon>
        <taxon>Saccharopolyspora</taxon>
    </lineage>
</organism>
<dbReference type="PANTHER" id="PTHR30576:SF0">
    <property type="entry name" value="UNDECAPRENYL-PHOSPHATE N-ACETYLGALACTOSAMINYL 1-PHOSPHATE TRANSFERASE-RELATED"/>
    <property type="match status" value="1"/>
</dbReference>
<proteinExistence type="inferred from homology"/>
<evidence type="ECO:0000256" key="1">
    <source>
        <dbReference type="ARBA" id="ARBA00006464"/>
    </source>
</evidence>
<dbReference type="RefSeq" id="WP_009944831.1">
    <property type="nucleotide sequence ID" value="NZ_BAAAGS010000006.1"/>
</dbReference>
<dbReference type="InterPro" id="IPR003362">
    <property type="entry name" value="Bact_transf"/>
</dbReference>
<evidence type="ECO:0000313" key="5">
    <source>
        <dbReference type="Proteomes" id="UP001500729"/>
    </source>
</evidence>
<feature type="transmembrane region" description="Helical" evidence="2">
    <location>
        <begin position="44"/>
        <end position="72"/>
    </location>
</feature>
<sequence length="458" mass="48350">MSAPGLRSEHGGFTAALPSLTREHPCDARSTRVVKASALPVTDLVAVVVPAVLAQVPVPAGAAYGLAVLAVLAGQGQHRLRICLRVSDQAPRIAVAALLPVAVLLPWTAPGAAVLLALLTAGALVTARGAAYGLLRAAHRRGRLVEPALVVGSGDEAARIAGLLAEHPECGLRSAGWVAGGGFGAVRGLPALGGVADLAGVIARYRIARVLVCAPEGDDGALVAAVRACRSVGVDFCLVPRPGELGLAVPRACLDEIWGVVLVPLRRPNLLSAVAKRAFDLVVGTVLLVLLAPVLLVLAGIVRGCGKATTFFCQWRVSRTGRLVRVVKLRTLVDTGEKWAVAADQCTALGRWLRGTHLDELPQLVNVLRGEMSLVGPRPERPYYAKRFAGEIPHYADRHRMPGGMTGWAQVHGLHGDTSIPDRARFDNQYIEYWSLWMDLVVVARTVAIVARAMGGRR</sequence>
<dbReference type="PANTHER" id="PTHR30576">
    <property type="entry name" value="COLANIC BIOSYNTHESIS UDP-GLUCOSE LIPID CARRIER TRANSFERASE"/>
    <property type="match status" value="1"/>
</dbReference>
<dbReference type="EMBL" id="BAAAGS010000006">
    <property type="protein sequence ID" value="GAA0515809.1"/>
    <property type="molecule type" value="Genomic_DNA"/>
</dbReference>